<comment type="caution">
    <text evidence="1">The sequence shown here is derived from an EMBL/GenBank/DDBJ whole genome shotgun (WGS) entry which is preliminary data.</text>
</comment>
<organism evidence="1 2">
    <name type="scientific">Lucilia cuprina</name>
    <name type="common">Green bottle fly</name>
    <name type="synonym">Australian sheep blowfly</name>
    <dbReference type="NCBI Taxonomy" id="7375"/>
    <lineage>
        <taxon>Eukaryota</taxon>
        <taxon>Metazoa</taxon>
        <taxon>Ecdysozoa</taxon>
        <taxon>Arthropoda</taxon>
        <taxon>Hexapoda</taxon>
        <taxon>Insecta</taxon>
        <taxon>Pterygota</taxon>
        <taxon>Neoptera</taxon>
        <taxon>Endopterygota</taxon>
        <taxon>Diptera</taxon>
        <taxon>Brachycera</taxon>
        <taxon>Muscomorpha</taxon>
        <taxon>Oestroidea</taxon>
        <taxon>Calliphoridae</taxon>
        <taxon>Luciliinae</taxon>
        <taxon>Lucilia</taxon>
    </lineage>
</organism>
<reference evidence="1 2" key="1">
    <citation type="journal article" date="2015" name="Nat. Commun.">
        <title>Lucilia cuprina genome unlocks parasitic fly biology to underpin future interventions.</title>
        <authorList>
            <person name="Anstead C.A."/>
            <person name="Korhonen P.K."/>
            <person name="Young N.D."/>
            <person name="Hall R.S."/>
            <person name="Jex A.R."/>
            <person name="Murali S.C."/>
            <person name="Hughes D.S."/>
            <person name="Lee S.F."/>
            <person name="Perry T."/>
            <person name="Stroehlein A.J."/>
            <person name="Ansell B.R."/>
            <person name="Breugelmans B."/>
            <person name="Hofmann A."/>
            <person name="Qu J."/>
            <person name="Dugan S."/>
            <person name="Lee S.L."/>
            <person name="Chao H."/>
            <person name="Dinh H."/>
            <person name="Han Y."/>
            <person name="Doddapaneni H.V."/>
            <person name="Worley K.C."/>
            <person name="Muzny D.M."/>
            <person name="Ioannidis P."/>
            <person name="Waterhouse R.M."/>
            <person name="Zdobnov E.M."/>
            <person name="James P.J."/>
            <person name="Bagnall N.H."/>
            <person name="Kotze A.C."/>
            <person name="Gibbs R.A."/>
            <person name="Richards S."/>
            <person name="Batterham P."/>
            <person name="Gasser R.B."/>
        </authorList>
    </citation>
    <scope>NUCLEOTIDE SEQUENCE [LARGE SCALE GENOMIC DNA]</scope>
    <source>
        <strain evidence="1 2">LS</strain>
        <tissue evidence="1">Full body</tissue>
    </source>
</reference>
<accession>A0A0L0BSU4</accession>
<keyword evidence="2" id="KW-1185">Reference proteome</keyword>
<evidence type="ECO:0000313" key="1">
    <source>
        <dbReference type="EMBL" id="KNC23053.1"/>
    </source>
</evidence>
<gene>
    <name evidence="1" type="ORF">FF38_06404</name>
</gene>
<sequence>MRFTSCHQQCHHHPFSSLLFFFHQTAVLQVSDSINVKSLLQPPTSANTTTTATMKRLSMFNFKKLNKERGAGAVDRTDLKNDDGEKNHHQEKMMIYNAWSIMPNHVYSSFTQRVSYKLTKYNDDALESHQHHHHAYNGYDDCYKKYGDGGQSAGS</sequence>
<proteinExistence type="predicted"/>
<dbReference type="AlphaFoldDB" id="A0A0L0BSU4"/>
<dbReference type="Proteomes" id="UP000037069">
    <property type="component" value="Unassembled WGS sequence"/>
</dbReference>
<name>A0A0L0BSU4_LUCCU</name>
<protein>
    <submittedName>
        <fullName evidence="1">Uncharacterized protein</fullName>
    </submittedName>
</protein>
<evidence type="ECO:0000313" key="2">
    <source>
        <dbReference type="Proteomes" id="UP000037069"/>
    </source>
</evidence>
<dbReference type="EMBL" id="JRES01001421">
    <property type="protein sequence ID" value="KNC23053.1"/>
    <property type="molecule type" value="Genomic_DNA"/>
</dbReference>